<organism evidence="2 3">
    <name type="scientific">Rhodnius prolixus</name>
    <name type="common">Triatomid bug</name>
    <dbReference type="NCBI Taxonomy" id="13249"/>
    <lineage>
        <taxon>Eukaryota</taxon>
        <taxon>Metazoa</taxon>
        <taxon>Ecdysozoa</taxon>
        <taxon>Arthropoda</taxon>
        <taxon>Hexapoda</taxon>
        <taxon>Insecta</taxon>
        <taxon>Pterygota</taxon>
        <taxon>Neoptera</taxon>
        <taxon>Paraneoptera</taxon>
        <taxon>Hemiptera</taxon>
        <taxon>Heteroptera</taxon>
        <taxon>Panheteroptera</taxon>
        <taxon>Cimicomorpha</taxon>
        <taxon>Reduviidae</taxon>
        <taxon>Triatominae</taxon>
        <taxon>Rhodnius</taxon>
    </lineage>
</organism>
<dbReference type="EMBL" id="ACPB03046283">
    <property type="status" value="NOT_ANNOTATED_CDS"/>
    <property type="molecule type" value="Genomic_DNA"/>
</dbReference>
<dbReference type="HOGENOM" id="CLU_2174067_0_0_1"/>
<dbReference type="OMA" id="ASDMKIW"/>
<evidence type="ECO:0000256" key="1">
    <source>
        <dbReference type="SAM" id="MobiDB-lite"/>
    </source>
</evidence>
<protein>
    <submittedName>
        <fullName evidence="2">Uncharacterized protein</fullName>
    </submittedName>
</protein>
<sequence length="110" mass="12414">MGHTGVPTKTQPRYRGPMVVTAARGGDSYTVTDLEGKEGRQFATSVHASDMKIWKPGRDGQDDEEGQINTEEEKEEEVVDAQEEGFRSSPLNVHKRKRRAPAYFQDYDLN</sequence>
<dbReference type="AlphaFoldDB" id="T1HDE3"/>
<dbReference type="EnsemblMetazoa" id="RPRC002060-RA">
    <property type="protein sequence ID" value="RPRC002060-PA"/>
    <property type="gene ID" value="RPRC002060"/>
</dbReference>
<feature type="compositionally biased region" description="Basic and acidic residues" evidence="1">
    <location>
        <begin position="49"/>
        <end position="60"/>
    </location>
</feature>
<dbReference type="VEuPathDB" id="VectorBase:RPRC002060"/>
<proteinExistence type="predicted"/>
<keyword evidence="3" id="KW-1185">Reference proteome</keyword>
<evidence type="ECO:0000313" key="3">
    <source>
        <dbReference type="Proteomes" id="UP000015103"/>
    </source>
</evidence>
<dbReference type="InParanoid" id="T1HDE3"/>
<dbReference type="Proteomes" id="UP000015103">
    <property type="component" value="Unassembled WGS sequence"/>
</dbReference>
<reference evidence="2" key="1">
    <citation type="submission" date="2015-05" db="UniProtKB">
        <authorList>
            <consortium name="EnsemblMetazoa"/>
        </authorList>
    </citation>
    <scope>IDENTIFICATION</scope>
</reference>
<feature type="region of interest" description="Disordered" evidence="1">
    <location>
        <begin position="47"/>
        <end position="110"/>
    </location>
</feature>
<accession>T1HDE3</accession>
<feature type="compositionally biased region" description="Acidic residues" evidence="1">
    <location>
        <begin position="61"/>
        <end position="83"/>
    </location>
</feature>
<evidence type="ECO:0000313" key="2">
    <source>
        <dbReference type="EnsemblMetazoa" id="RPRC002060-PA"/>
    </source>
</evidence>
<name>T1HDE3_RHOPR</name>